<comment type="caution">
    <text evidence="1">The sequence shown here is derived from an EMBL/GenBank/DDBJ whole genome shotgun (WGS) entry which is preliminary data.</text>
</comment>
<organism evidence="1 2">
    <name type="scientific">Aphis glycines</name>
    <name type="common">Soybean aphid</name>
    <dbReference type="NCBI Taxonomy" id="307491"/>
    <lineage>
        <taxon>Eukaryota</taxon>
        <taxon>Metazoa</taxon>
        <taxon>Ecdysozoa</taxon>
        <taxon>Arthropoda</taxon>
        <taxon>Hexapoda</taxon>
        <taxon>Insecta</taxon>
        <taxon>Pterygota</taxon>
        <taxon>Neoptera</taxon>
        <taxon>Paraneoptera</taxon>
        <taxon>Hemiptera</taxon>
        <taxon>Sternorrhyncha</taxon>
        <taxon>Aphidomorpha</taxon>
        <taxon>Aphidoidea</taxon>
        <taxon>Aphididae</taxon>
        <taxon>Aphidini</taxon>
        <taxon>Aphis</taxon>
        <taxon>Aphis</taxon>
    </lineage>
</organism>
<evidence type="ECO:0000313" key="2">
    <source>
        <dbReference type="Proteomes" id="UP000475862"/>
    </source>
</evidence>
<keyword evidence="2" id="KW-1185">Reference proteome</keyword>
<name>A0A6G0TJH5_APHGL</name>
<gene>
    <name evidence="1" type="ORF">AGLY_009196</name>
</gene>
<evidence type="ECO:0000313" key="1">
    <source>
        <dbReference type="EMBL" id="KAE9533558.1"/>
    </source>
</evidence>
<sequence>MVNNIVIIANVKFYSKVNHQPTTPNTVVEDYADDKLIISTNESSFFVLNNLQIYLPYERLYLTKYNSATEIKLVSKPIPVNKTGEKILLSNTLKSKIIKLELDSFKTNANNDAVKSRIDCIFNDWKSAYSVVSSVYENNMVTVSVLLSNSNILLIAGDFSSDLSNISNYQPISLLFLIPKMDKHGFRQTYFTFNFLLLMPSHRSNDLVEGPYVREYVTPSIYLMQSHTPIKLPNGILFIFSLLML</sequence>
<proteinExistence type="predicted"/>
<dbReference type="Proteomes" id="UP000475862">
    <property type="component" value="Unassembled WGS sequence"/>
</dbReference>
<dbReference type="AlphaFoldDB" id="A0A6G0TJH5"/>
<reference evidence="1 2" key="1">
    <citation type="submission" date="2019-08" db="EMBL/GenBank/DDBJ databases">
        <title>The genome of the soybean aphid Biotype 1, its phylome, world population structure and adaptation to the North American continent.</title>
        <authorList>
            <person name="Giordano R."/>
            <person name="Donthu R.K."/>
            <person name="Hernandez A.G."/>
            <person name="Wright C.L."/>
            <person name="Zimin A.V."/>
        </authorList>
    </citation>
    <scope>NUCLEOTIDE SEQUENCE [LARGE SCALE GENOMIC DNA]</scope>
    <source>
        <tissue evidence="1">Whole aphids</tissue>
    </source>
</reference>
<protein>
    <submittedName>
        <fullName evidence="1">Uncharacterized protein</fullName>
    </submittedName>
</protein>
<accession>A0A6G0TJH5</accession>
<dbReference type="EMBL" id="VYZN01000034">
    <property type="protein sequence ID" value="KAE9533558.1"/>
    <property type="molecule type" value="Genomic_DNA"/>
</dbReference>